<dbReference type="Gene3D" id="3.90.550.60">
    <property type="match status" value="1"/>
</dbReference>
<feature type="domain" description="Galactofuranosyltransferase GlfT2 N-terminal" evidence="2">
    <location>
        <begin position="31"/>
        <end position="87"/>
    </location>
</feature>
<feature type="region of interest" description="Disordered" evidence="1">
    <location>
        <begin position="1"/>
        <end position="26"/>
    </location>
</feature>
<evidence type="ECO:0000256" key="1">
    <source>
        <dbReference type="SAM" id="MobiDB-lite"/>
    </source>
</evidence>
<name>A0ABW3M440_9PSEU</name>
<dbReference type="InterPro" id="IPR040492">
    <property type="entry name" value="GlfT2_N"/>
</dbReference>
<reference evidence="4" key="1">
    <citation type="journal article" date="2019" name="Int. J. Syst. Evol. Microbiol.">
        <title>The Global Catalogue of Microorganisms (GCM) 10K type strain sequencing project: providing services to taxonomists for standard genome sequencing and annotation.</title>
        <authorList>
            <consortium name="The Broad Institute Genomics Platform"/>
            <consortium name="The Broad Institute Genome Sequencing Center for Infectious Disease"/>
            <person name="Wu L."/>
            <person name="Ma J."/>
        </authorList>
    </citation>
    <scope>NUCLEOTIDE SEQUENCE [LARGE SCALE GENOMIC DNA]</scope>
    <source>
        <strain evidence="4">JCM 31486</strain>
    </source>
</reference>
<dbReference type="Pfam" id="PF17994">
    <property type="entry name" value="Glft2_N"/>
    <property type="match status" value="1"/>
</dbReference>
<dbReference type="EMBL" id="JBHTIS010000285">
    <property type="protein sequence ID" value="MFD1045392.1"/>
    <property type="molecule type" value="Genomic_DNA"/>
</dbReference>
<dbReference type="Proteomes" id="UP001597045">
    <property type="component" value="Unassembled WGS sequence"/>
</dbReference>
<sequence>MATTTAETPRVNPKAAKAAKPKPDAPEGALLQRVIFPRVGDPLDVRALYLDEDKGNSRRARSLTRTALQIAPDSEISFATYFNIFSAESGPQSPGS</sequence>
<keyword evidence="4" id="KW-1185">Reference proteome</keyword>
<proteinExistence type="predicted"/>
<evidence type="ECO:0000259" key="2">
    <source>
        <dbReference type="Pfam" id="PF17994"/>
    </source>
</evidence>
<comment type="caution">
    <text evidence="3">The sequence shown here is derived from an EMBL/GenBank/DDBJ whole genome shotgun (WGS) entry which is preliminary data.</text>
</comment>
<gene>
    <name evidence="3" type="ORF">ACFQ1S_07215</name>
</gene>
<protein>
    <recommendedName>
        <fullName evidence="2">Galactofuranosyltransferase GlfT2 N-terminal domain-containing protein</fullName>
    </recommendedName>
</protein>
<accession>A0ABW3M440</accession>
<organism evidence="3 4">
    <name type="scientific">Kibdelosporangium lantanae</name>
    <dbReference type="NCBI Taxonomy" id="1497396"/>
    <lineage>
        <taxon>Bacteria</taxon>
        <taxon>Bacillati</taxon>
        <taxon>Actinomycetota</taxon>
        <taxon>Actinomycetes</taxon>
        <taxon>Pseudonocardiales</taxon>
        <taxon>Pseudonocardiaceae</taxon>
        <taxon>Kibdelosporangium</taxon>
    </lineage>
</organism>
<evidence type="ECO:0000313" key="3">
    <source>
        <dbReference type="EMBL" id="MFD1045392.1"/>
    </source>
</evidence>
<evidence type="ECO:0000313" key="4">
    <source>
        <dbReference type="Proteomes" id="UP001597045"/>
    </source>
</evidence>